<organism evidence="1 2">
    <name type="scientific">Actinoplanes ianthinogenes</name>
    <dbReference type="NCBI Taxonomy" id="122358"/>
    <lineage>
        <taxon>Bacteria</taxon>
        <taxon>Bacillati</taxon>
        <taxon>Actinomycetota</taxon>
        <taxon>Actinomycetes</taxon>
        <taxon>Micromonosporales</taxon>
        <taxon>Micromonosporaceae</taxon>
        <taxon>Actinoplanes</taxon>
    </lineage>
</organism>
<name>A0ABN6CPR7_9ACTN</name>
<dbReference type="EMBL" id="AP023356">
    <property type="protein sequence ID" value="BCJ47238.1"/>
    <property type="molecule type" value="Genomic_DNA"/>
</dbReference>
<evidence type="ECO:0008006" key="3">
    <source>
        <dbReference type="Google" id="ProtNLM"/>
    </source>
</evidence>
<evidence type="ECO:0000313" key="2">
    <source>
        <dbReference type="Proteomes" id="UP000676967"/>
    </source>
</evidence>
<sequence length="88" mass="8754">MPLIDLDAPAPVTAGPVRRGTARLVVLAAVALAPVLFGVAAEPGEQVDASDSATVCEPPVEQQGGGVVHAVVVDAESGAVLRRIDCSG</sequence>
<evidence type="ECO:0000313" key="1">
    <source>
        <dbReference type="EMBL" id="BCJ47238.1"/>
    </source>
</evidence>
<dbReference type="Proteomes" id="UP000676967">
    <property type="component" value="Chromosome"/>
</dbReference>
<accession>A0ABN6CPR7</accession>
<dbReference type="RefSeq" id="WP_189334962.1">
    <property type="nucleotide sequence ID" value="NZ_AP023356.1"/>
</dbReference>
<gene>
    <name evidence="1" type="ORF">Aiant_78950</name>
</gene>
<keyword evidence="2" id="KW-1185">Reference proteome</keyword>
<protein>
    <recommendedName>
        <fullName evidence="3">Secreted protein</fullName>
    </recommendedName>
</protein>
<reference evidence="1 2" key="1">
    <citation type="submission" date="2020-08" db="EMBL/GenBank/DDBJ databases">
        <title>Whole genome shotgun sequence of Actinoplanes ianthinogenes NBRC 13996.</title>
        <authorList>
            <person name="Komaki H."/>
            <person name="Tamura T."/>
        </authorList>
    </citation>
    <scope>NUCLEOTIDE SEQUENCE [LARGE SCALE GENOMIC DNA]</scope>
    <source>
        <strain evidence="1 2">NBRC 13996</strain>
    </source>
</reference>
<proteinExistence type="predicted"/>